<evidence type="ECO:0000256" key="1">
    <source>
        <dbReference type="SAM" id="MobiDB-lite"/>
    </source>
</evidence>
<dbReference type="CDD" id="cd18785">
    <property type="entry name" value="SF2_C"/>
    <property type="match status" value="1"/>
</dbReference>
<keyword evidence="3" id="KW-0547">Nucleotide-binding</keyword>
<keyword evidence="4" id="KW-1185">Reference proteome</keyword>
<feature type="domain" description="Helicase C-terminal" evidence="2">
    <location>
        <begin position="883"/>
        <end position="1038"/>
    </location>
</feature>
<evidence type="ECO:0000313" key="4">
    <source>
        <dbReference type="Proteomes" id="UP001595891"/>
    </source>
</evidence>
<proteinExistence type="predicted"/>
<name>A0ABV9EBM8_9ACTN</name>
<sequence length="1160" mass="128929">MSASPHSQFPTAAVAHAQRHDAMLGCLSQRIVDQAVGLSIPIGTRLLDQPHRRLWLGMLASEPKLIAETNAGYRGLQITPPAQGFSFRVATLPDILTVEVSAAAYLALHPTLEEQISVDKFNSVDLSGKDSNTNDSGKTRGASTNDANILRTNAMTSATSRARGYKLAHVWTKIAIEPVRINAALPAGGARSMRVGEPEIAGAFRAAIARRAGELFRQRRTGTPNGAFPRDDDLVDERTWASYSARNLIRADDISPPEHRAAIEIDIMSVDGLFEIFVAVVNTSPAPIHQLIDGVRPYEEEYLDTRLFEVELTATGATEVIPYELEQVAQSHRYERSVDAFGHASPVSCKQENGHTTLRTLFAAEESTSRGYPRKFSKGRDGREGEIDTYFDSLISDPVGIVSKLVEMLQIWVDDHWSSAELNVLHQTRGWNVTARKEAEEDAQAAREEVEWVKAGLEVLRSNEAVRDAFVAANRVVKAAAQGDYSLWHPFQVAWIVGCLPGMVNPREHNKVNIVWFQTGGGKSEAYLGLMLVTLFYGRYTGVTAGTQVWARFPLRLLAMQQTERFAKMVFNAEVVRQDDPRISGTAAFGIGYFVGDGNTPNKLHKPGSLFQGPDPSSPKTAEACRVLSKCPLCNEPVDVRWDDASHTMRHICNNRFCRLRGVLPVWGVDDDIYRRAPSVLVGTVDKLAQLGQNQAFQVLLGRPHSRCPKHGYSANPTWCSVFGCKEERYPIPPGFGHIRLEIADELHLLDESLGALDGMYESLLQTISEHLKNEPLQIVAATATIEGYHKQVAHLYEREAHRFPVNGPEPGETFWSTIRVDIPMRRYLGVRSRASTMVTATREIAMVHAQWVRDLCERPDVVVAEAGLNANDARLIKEAQLAGEDLYEVLVAYCLRNEDLTSLTRDHAVQEILTSEDNLVTINGDADAETVRKAVDRLIHPPSDNSSRVKIIAATKAIGHGFDVARLGVMAVMGTPTQAAEIIQASARVGRSHPGLVVNVINPSRDRDASVFRYYPEWIRYLDRLVHKVPVNRQSVPVLKRVLPGGLMAWLLQVLDRKWITGGRRRKSLADSTSFRDAVNNGDINRELLISLLRRGFYIDDTNVYHRMHREAIDTWVDDQLTALPLRAESGKRLPDLLRPSVPRSLRDIEEPLTIYGDV</sequence>
<feature type="compositionally biased region" description="Polar residues" evidence="1">
    <location>
        <begin position="129"/>
        <end position="148"/>
    </location>
</feature>
<keyword evidence="3" id="KW-0067">ATP-binding</keyword>
<gene>
    <name evidence="3" type="ORF">ACFO8L_08010</name>
</gene>
<feature type="region of interest" description="Disordered" evidence="1">
    <location>
        <begin position="128"/>
        <end position="148"/>
    </location>
</feature>
<protein>
    <submittedName>
        <fullName evidence="3">Helicase-related protein</fullName>
    </submittedName>
</protein>
<organism evidence="3 4">
    <name type="scientific">Sphaerisporangium corydalis</name>
    <dbReference type="NCBI Taxonomy" id="1441875"/>
    <lineage>
        <taxon>Bacteria</taxon>
        <taxon>Bacillati</taxon>
        <taxon>Actinomycetota</taxon>
        <taxon>Actinomycetes</taxon>
        <taxon>Streptosporangiales</taxon>
        <taxon>Streptosporangiaceae</taxon>
        <taxon>Sphaerisporangium</taxon>
    </lineage>
</organism>
<dbReference type="RefSeq" id="WP_262841736.1">
    <property type="nucleotide sequence ID" value="NZ_JANZYP010000006.1"/>
</dbReference>
<dbReference type="SMART" id="SM00490">
    <property type="entry name" value="HELICc"/>
    <property type="match status" value="1"/>
</dbReference>
<dbReference type="Pfam" id="PF00271">
    <property type="entry name" value="Helicase_C"/>
    <property type="match status" value="1"/>
</dbReference>
<dbReference type="Gene3D" id="3.40.50.300">
    <property type="entry name" value="P-loop containing nucleotide triphosphate hydrolases"/>
    <property type="match status" value="2"/>
</dbReference>
<keyword evidence="3" id="KW-0378">Hydrolase</keyword>
<dbReference type="SUPFAM" id="SSF52540">
    <property type="entry name" value="P-loop containing nucleoside triphosphate hydrolases"/>
    <property type="match status" value="1"/>
</dbReference>
<dbReference type="EMBL" id="JBHSFN010000004">
    <property type="protein sequence ID" value="MFC4586012.1"/>
    <property type="molecule type" value="Genomic_DNA"/>
</dbReference>
<dbReference type="Proteomes" id="UP001595891">
    <property type="component" value="Unassembled WGS sequence"/>
</dbReference>
<dbReference type="GO" id="GO:0004386">
    <property type="term" value="F:helicase activity"/>
    <property type="evidence" value="ECO:0007669"/>
    <property type="project" value="UniProtKB-KW"/>
</dbReference>
<reference evidence="4" key="1">
    <citation type="journal article" date="2019" name="Int. J. Syst. Evol. Microbiol.">
        <title>The Global Catalogue of Microorganisms (GCM) 10K type strain sequencing project: providing services to taxonomists for standard genome sequencing and annotation.</title>
        <authorList>
            <consortium name="The Broad Institute Genomics Platform"/>
            <consortium name="The Broad Institute Genome Sequencing Center for Infectious Disease"/>
            <person name="Wu L."/>
            <person name="Ma J."/>
        </authorList>
    </citation>
    <scope>NUCLEOTIDE SEQUENCE [LARGE SCALE GENOMIC DNA]</scope>
    <source>
        <strain evidence="4">CCUG 49560</strain>
    </source>
</reference>
<dbReference type="PROSITE" id="PS51194">
    <property type="entry name" value="HELICASE_CTER"/>
    <property type="match status" value="1"/>
</dbReference>
<dbReference type="InterPro" id="IPR027417">
    <property type="entry name" value="P-loop_NTPase"/>
</dbReference>
<accession>A0ABV9EBM8</accession>
<dbReference type="InterPro" id="IPR001650">
    <property type="entry name" value="Helicase_C-like"/>
</dbReference>
<keyword evidence="3" id="KW-0347">Helicase</keyword>
<comment type="caution">
    <text evidence="3">The sequence shown here is derived from an EMBL/GenBank/DDBJ whole genome shotgun (WGS) entry which is preliminary data.</text>
</comment>
<evidence type="ECO:0000259" key="2">
    <source>
        <dbReference type="PROSITE" id="PS51194"/>
    </source>
</evidence>
<evidence type="ECO:0000313" key="3">
    <source>
        <dbReference type="EMBL" id="MFC4586012.1"/>
    </source>
</evidence>